<dbReference type="PANTHER" id="PTHR31286">
    <property type="entry name" value="GLYCINE-RICH CELL WALL STRUCTURAL PROTEIN 1.8-LIKE"/>
    <property type="match status" value="1"/>
</dbReference>
<comment type="caution">
    <text evidence="3">The sequence shown here is derived from an EMBL/GenBank/DDBJ whole genome shotgun (WGS) entry which is preliminary data.</text>
</comment>
<evidence type="ECO:0000256" key="1">
    <source>
        <dbReference type="SAM" id="MobiDB-lite"/>
    </source>
</evidence>
<evidence type="ECO:0000259" key="2">
    <source>
        <dbReference type="Pfam" id="PF14392"/>
    </source>
</evidence>
<feature type="compositionally biased region" description="Basic and acidic residues" evidence="1">
    <location>
        <begin position="571"/>
        <end position="585"/>
    </location>
</feature>
<protein>
    <recommendedName>
        <fullName evidence="2">Zinc knuckle CX2CX4HX4C domain-containing protein</fullName>
    </recommendedName>
</protein>
<reference evidence="3" key="2">
    <citation type="journal article" date="2023" name="Plants (Basel)">
        <title>Annotation of the Turnera subulata (Passifloraceae) Draft Genome Reveals the S-Locus Evolved after the Divergence of Turneroideae from Passifloroideae in a Stepwise Manner.</title>
        <authorList>
            <person name="Henning P.M."/>
            <person name="Roalson E.H."/>
            <person name="Mir W."/>
            <person name="McCubbin A.G."/>
            <person name="Shore J.S."/>
        </authorList>
    </citation>
    <scope>NUCLEOTIDE SEQUENCE</scope>
    <source>
        <strain evidence="3">F60SS</strain>
    </source>
</reference>
<dbReference type="Pfam" id="PF14392">
    <property type="entry name" value="zf-CCHC_4"/>
    <property type="match status" value="1"/>
</dbReference>
<feature type="region of interest" description="Disordered" evidence="1">
    <location>
        <begin position="559"/>
        <end position="607"/>
    </location>
</feature>
<feature type="compositionally biased region" description="Polar residues" evidence="1">
    <location>
        <begin position="1"/>
        <end position="20"/>
    </location>
</feature>
<proteinExistence type="predicted"/>
<keyword evidence="4" id="KW-1185">Reference proteome</keyword>
<dbReference type="EMBL" id="JAKUCV010003570">
    <property type="protein sequence ID" value="KAJ4838370.1"/>
    <property type="molecule type" value="Genomic_DNA"/>
</dbReference>
<gene>
    <name evidence="3" type="ORF">Tsubulata_040743</name>
</gene>
<evidence type="ECO:0000313" key="3">
    <source>
        <dbReference type="EMBL" id="KAJ4838370.1"/>
    </source>
</evidence>
<evidence type="ECO:0000313" key="4">
    <source>
        <dbReference type="Proteomes" id="UP001141552"/>
    </source>
</evidence>
<dbReference type="AlphaFoldDB" id="A0A9Q0FX92"/>
<feature type="domain" description="Zinc knuckle CX2CX4HX4C" evidence="2">
    <location>
        <begin position="177"/>
        <end position="221"/>
    </location>
</feature>
<feature type="region of interest" description="Disordered" evidence="1">
    <location>
        <begin position="400"/>
        <end position="419"/>
    </location>
</feature>
<feature type="region of interest" description="Disordered" evidence="1">
    <location>
        <begin position="1"/>
        <end position="27"/>
    </location>
</feature>
<dbReference type="InterPro" id="IPR025836">
    <property type="entry name" value="Zn_knuckle_CX2CX4HX4C"/>
</dbReference>
<dbReference type="InterPro" id="IPR040256">
    <property type="entry name" value="At4g02000-like"/>
</dbReference>
<name>A0A9Q0FX92_9ROSI</name>
<organism evidence="3 4">
    <name type="scientific">Turnera subulata</name>
    <dbReference type="NCBI Taxonomy" id="218843"/>
    <lineage>
        <taxon>Eukaryota</taxon>
        <taxon>Viridiplantae</taxon>
        <taxon>Streptophyta</taxon>
        <taxon>Embryophyta</taxon>
        <taxon>Tracheophyta</taxon>
        <taxon>Spermatophyta</taxon>
        <taxon>Magnoliopsida</taxon>
        <taxon>eudicotyledons</taxon>
        <taxon>Gunneridae</taxon>
        <taxon>Pentapetalae</taxon>
        <taxon>rosids</taxon>
        <taxon>fabids</taxon>
        <taxon>Malpighiales</taxon>
        <taxon>Passifloraceae</taxon>
        <taxon>Turnera</taxon>
    </lineage>
</organism>
<accession>A0A9Q0FX92</accession>
<dbReference type="PANTHER" id="PTHR31286:SF178">
    <property type="entry name" value="DUF4283 DOMAIN-CONTAINING PROTEIN"/>
    <property type="match status" value="1"/>
</dbReference>
<sequence>MASEPSPTHGTEATRSTPSLSLPEDRDGGRNFSTHVLVAKVVVDKRFSAVVLKSICSRASNLNNRLDVKELGTNIFLLSFEDPDDQFRIMMETLWSVAGNHLVIKEWPCHLALKEIDFSISECWVQVHGLNPSQLSKENGWPIGDLIGSCVRVDTTEDNRLSYSGILRLRVLFNVHKPLLPGFYCTKSNGERSWISFIYEKKSDFCYNCGLLDHREKSCKKPILPPCSPFTPGRWGVWLKAESGFAKWSFSKYDWDLRKRAASSSRSISSSSTQSGCNTPVDSNLGVKTTHALSPDVDELQHQQARERHDEFPLDHVLEPMVSTTGALLLDTNQSFLGDLSFSTAELSQTGFDSSPLMSALSVCEPLVTLRTMSCDSAETASTVLNQYMAFGEIISGALHGPGSSPSTQESDNPDITLLPKPAKPKFGFKRFGPTELSSHSKRLKLNDESIEDISSVVEYSLDYADEGSSSDVLEPYFRVVQRGTDISVMGRPSTPHGHICRFRPSSARPSADASPPGSLLQIVDSKLKQLTLSVSPSVFSDFSAFPPGFTIEEVHEELDLSSTPAGSPAKTHEPNSLELPRGREPSGSQLYARLNKPRPSRNFVSL</sequence>
<reference evidence="3" key="1">
    <citation type="submission" date="2022-02" db="EMBL/GenBank/DDBJ databases">
        <authorList>
            <person name="Henning P.M."/>
            <person name="McCubbin A.G."/>
            <person name="Shore J.S."/>
        </authorList>
    </citation>
    <scope>NUCLEOTIDE SEQUENCE</scope>
    <source>
        <strain evidence="3">F60SS</strain>
        <tissue evidence="3">Leaves</tissue>
    </source>
</reference>
<dbReference type="Proteomes" id="UP001141552">
    <property type="component" value="Unassembled WGS sequence"/>
</dbReference>